<protein>
    <submittedName>
        <fullName evidence="6">Sodium/calcium exchanger membrane protein</fullName>
    </submittedName>
</protein>
<accession>A0A679HSA5</accession>
<dbReference type="EMBL" id="AP022345">
    <property type="protein sequence ID" value="BBU68518.1"/>
    <property type="molecule type" value="Genomic_DNA"/>
</dbReference>
<dbReference type="AlphaFoldDB" id="A0A679HSA5"/>
<dbReference type="GO" id="GO:0015386">
    <property type="term" value="F:potassium:proton antiporter activity"/>
    <property type="evidence" value="ECO:0007669"/>
    <property type="project" value="TreeGrafter"/>
</dbReference>
<reference evidence="7" key="1">
    <citation type="submission" date="2020-01" db="EMBL/GenBank/DDBJ databases">
        <title>Phosphoaccumulans saitamaens gen. nov., sp. nov., a polyphosphate accumulating bacterium isolated from surface river water.</title>
        <authorList>
            <person name="Watanabe K."/>
            <person name="Suda W."/>
        </authorList>
    </citation>
    <scope>NUCLEOTIDE SEQUENCE [LARGE SCALE GENOMIC DNA]</scope>
    <source>
        <strain evidence="7">ICHIAU1</strain>
    </source>
</reference>
<feature type="domain" description="Sodium/calcium exchanger membrane region" evidence="5">
    <location>
        <begin position="39"/>
        <end position="188"/>
    </location>
</feature>
<evidence type="ECO:0000313" key="7">
    <source>
        <dbReference type="Proteomes" id="UP000463961"/>
    </source>
</evidence>
<keyword evidence="3" id="KW-1133">Transmembrane helix</keyword>
<dbReference type="OrthoDB" id="9787814at2"/>
<dbReference type="PANTHER" id="PTHR37958:SF1">
    <property type="entry name" value="SODIUM-POTASSIUM_PROTON ANTIPORTER CHAA"/>
    <property type="match status" value="1"/>
</dbReference>
<keyword evidence="7" id="KW-1185">Reference proteome</keyword>
<comment type="subcellular location">
    <subcellularLocation>
        <location evidence="1">Membrane</location>
        <topology evidence="1">Multi-pass membrane protein</topology>
    </subcellularLocation>
</comment>
<evidence type="ECO:0000313" key="6">
    <source>
        <dbReference type="EMBL" id="BBU68518.1"/>
    </source>
</evidence>
<dbReference type="InterPro" id="IPR004837">
    <property type="entry name" value="NaCa_Exmemb"/>
</dbReference>
<gene>
    <name evidence="6" type="ORF">ICHIAU1_08010</name>
</gene>
<evidence type="ECO:0000259" key="5">
    <source>
        <dbReference type="Pfam" id="PF01699"/>
    </source>
</evidence>
<dbReference type="PANTHER" id="PTHR37958">
    <property type="entry name" value="SODIUM-POTASSIUM/PROTON ANTIPORTER CHAA"/>
    <property type="match status" value="1"/>
</dbReference>
<keyword evidence="4" id="KW-0472">Membrane</keyword>
<dbReference type="GO" id="GO:0015385">
    <property type="term" value="F:sodium:proton antiporter activity"/>
    <property type="evidence" value="ECO:0007669"/>
    <property type="project" value="TreeGrafter"/>
</dbReference>
<organism evidence="6 7">
    <name type="scientific">Fluviibacter phosphoraccumulans</name>
    <dbReference type="NCBI Taxonomy" id="1751046"/>
    <lineage>
        <taxon>Bacteria</taxon>
        <taxon>Pseudomonadati</taxon>
        <taxon>Pseudomonadota</taxon>
        <taxon>Betaproteobacteria</taxon>
        <taxon>Rhodocyclales</taxon>
        <taxon>Fluviibacteraceae</taxon>
        <taxon>Fluviibacter</taxon>
    </lineage>
</organism>
<evidence type="ECO:0000256" key="2">
    <source>
        <dbReference type="ARBA" id="ARBA00022692"/>
    </source>
</evidence>
<proteinExistence type="predicted"/>
<name>A0A679HSA5_9RHOO</name>
<dbReference type="RefSeq" id="WP_162050694.1">
    <property type="nucleotide sequence ID" value="NZ_AP019011.1"/>
</dbReference>
<feature type="domain" description="Sodium/calcium exchanger membrane region" evidence="5">
    <location>
        <begin position="227"/>
        <end position="366"/>
    </location>
</feature>
<sequence>MSTIFRKEWPFFLCLATAACILSIPVPVNDWPYEGWITSGLFLITLSAIFRVTHHADELAEMLGEPYGTLILTLSATIIEVAIMITVLSHNENNPTFVRDTIAATVMITVGLMLGLSMFIGAFVHHQQTVNTEGALTYLGLIVPLSILVLVLPNFTDSTIGPTLALAQEVFIAIVSLVLYAIFLFIQTQRHRQLFKDRSKAEPLLLGAEPAPRKHTRPHTRRELLSSVGWLIANLVLVVFLAEELAVLIDEQLEAKQLPDALGGLCVAMLILAPEILASANAAIHNRLQRSVNIALGSGLATLSLSVPAILLAATLMGHTLILGLSPNEMIMLLSTLWVANIALATERTNLMQGTVLLVLFLTFGFLIVIP</sequence>
<dbReference type="PROSITE" id="PS51257">
    <property type="entry name" value="PROKAR_LIPOPROTEIN"/>
    <property type="match status" value="1"/>
</dbReference>
<evidence type="ECO:0000256" key="4">
    <source>
        <dbReference type="ARBA" id="ARBA00023136"/>
    </source>
</evidence>
<dbReference type="Proteomes" id="UP000463961">
    <property type="component" value="Chromosome"/>
</dbReference>
<keyword evidence="2" id="KW-0812">Transmembrane</keyword>
<dbReference type="Pfam" id="PF01699">
    <property type="entry name" value="Na_Ca_ex"/>
    <property type="match status" value="2"/>
</dbReference>
<evidence type="ECO:0000256" key="1">
    <source>
        <dbReference type="ARBA" id="ARBA00004141"/>
    </source>
</evidence>
<dbReference type="GO" id="GO:0005886">
    <property type="term" value="C:plasma membrane"/>
    <property type="evidence" value="ECO:0007669"/>
    <property type="project" value="TreeGrafter"/>
</dbReference>
<dbReference type="InterPro" id="IPR052946">
    <property type="entry name" value="Alkaline_pH_Ca-Antiporter"/>
</dbReference>
<evidence type="ECO:0000256" key="3">
    <source>
        <dbReference type="ARBA" id="ARBA00022989"/>
    </source>
</evidence>